<organism evidence="1 2">
    <name type="scientific">Aspergillus sclerotialis</name>
    <dbReference type="NCBI Taxonomy" id="2070753"/>
    <lineage>
        <taxon>Eukaryota</taxon>
        <taxon>Fungi</taxon>
        <taxon>Dikarya</taxon>
        <taxon>Ascomycota</taxon>
        <taxon>Pezizomycotina</taxon>
        <taxon>Eurotiomycetes</taxon>
        <taxon>Eurotiomycetidae</taxon>
        <taxon>Eurotiales</taxon>
        <taxon>Aspergillaceae</taxon>
        <taxon>Aspergillus</taxon>
        <taxon>Aspergillus subgen. Polypaecilum</taxon>
    </lineage>
</organism>
<evidence type="ECO:0000313" key="2">
    <source>
        <dbReference type="Proteomes" id="UP000266188"/>
    </source>
</evidence>
<accession>A0A3A2ZV99</accession>
<dbReference type="Proteomes" id="UP000266188">
    <property type="component" value="Unassembled WGS sequence"/>
</dbReference>
<reference evidence="2" key="1">
    <citation type="submission" date="2017-02" db="EMBL/GenBank/DDBJ databases">
        <authorList>
            <person name="Tafer H."/>
            <person name="Lopandic K."/>
        </authorList>
    </citation>
    <scope>NUCLEOTIDE SEQUENCE [LARGE SCALE GENOMIC DNA]</scope>
    <source>
        <strain evidence="2">CBS 366.77</strain>
    </source>
</reference>
<dbReference type="Gene3D" id="3.30.559.10">
    <property type="entry name" value="Chloramphenicol acetyltransferase-like domain"/>
    <property type="match status" value="1"/>
</dbReference>
<dbReference type="InterPro" id="IPR023213">
    <property type="entry name" value="CAT-like_dom_sf"/>
</dbReference>
<protein>
    <recommendedName>
        <fullName evidence="3">Transferase family</fullName>
    </recommendedName>
</protein>
<name>A0A3A2ZV99_9EURO</name>
<gene>
    <name evidence="1" type="ORF">PHISCL_06715</name>
</gene>
<evidence type="ECO:0008006" key="3">
    <source>
        <dbReference type="Google" id="ProtNLM"/>
    </source>
</evidence>
<sequence>MDTSTQSPTFTTLGCLDDIMPDIDLPMILSFACPTSRLQIAQQNLYRSFKSLLDKSPWLNGYIHSNVGGLAGSYRVGSKFLSHSAALLSSDVEHMNDKREKIEFQDLSSHTKYKAKTYSELVSENMPNRYLSPKLLVPNRTTENPNVKHAIRARVSFVKHGVFVVLSTSHSLMDATSLSAIFGEWLPPREEKNLHSYCIHLSGDLVGPAPAS</sequence>
<evidence type="ECO:0000313" key="1">
    <source>
        <dbReference type="EMBL" id="RJE20951.1"/>
    </source>
</evidence>
<keyword evidence="2" id="KW-1185">Reference proteome</keyword>
<dbReference type="EMBL" id="MVGC01000264">
    <property type="protein sequence ID" value="RJE20951.1"/>
    <property type="molecule type" value="Genomic_DNA"/>
</dbReference>
<dbReference type="AlphaFoldDB" id="A0A3A2ZV99"/>
<proteinExistence type="predicted"/>
<comment type="caution">
    <text evidence="1">The sequence shown here is derived from an EMBL/GenBank/DDBJ whole genome shotgun (WGS) entry which is preliminary data.</text>
</comment>